<accession>E4RRE0</accession>
<comment type="subunit">
    <text evidence="1">Heterotrimer of A, B and C subunits.</text>
</comment>
<comment type="catalytic activity">
    <reaction evidence="1">
        <text>L-aspartyl-tRNA(Asn) + L-glutamine + ATP + H2O = L-asparaginyl-tRNA(Asn) + L-glutamate + ADP + phosphate + 2 H(+)</text>
        <dbReference type="Rhea" id="RHEA:14513"/>
        <dbReference type="Rhea" id="RHEA-COMP:9674"/>
        <dbReference type="Rhea" id="RHEA-COMP:9677"/>
        <dbReference type="ChEBI" id="CHEBI:15377"/>
        <dbReference type="ChEBI" id="CHEBI:15378"/>
        <dbReference type="ChEBI" id="CHEBI:29985"/>
        <dbReference type="ChEBI" id="CHEBI:30616"/>
        <dbReference type="ChEBI" id="CHEBI:43474"/>
        <dbReference type="ChEBI" id="CHEBI:58359"/>
        <dbReference type="ChEBI" id="CHEBI:78515"/>
        <dbReference type="ChEBI" id="CHEBI:78516"/>
        <dbReference type="ChEBI" id="CHEBI:456216"/>
    </reaction>
</comment>
<dbReference type="InterPro" id="IPR036113">
    <property type="entry name" value="Asp/Glu-ADT_sf_sub_c"/>
</dbReference>
<dbReference type="OrthoDB" id="9813938at2"/>
<dbReference type="PANTHER" id="PTHR15004:SF0">
    <property type="entry name" value="GLUTAMYL-TRNA(GLN) AMIDOTRANSFERASE SUBUNIT C, MITOCHONDRIAL"/>
    <property type="match status" value="1"/>
</dbReference>
<dbReference type="HOGENOM" id="CLU_105899_2_0_10"/>
<dbReference type="GO" id="GO:0070681">
    <property type="term" value="P:glutaminyl-tRNAGln biosynthesis via transamidation"/>
    <property type="evidence" value="ECO:0007669"/>
    <property type="project" value="TreeGrafter"/>
</dbReference>
<comment type="similarity">
    <text evidence="1">Belongs to the GatC family.</text>
</comment>
<protein>
    <recommendedName>
        <fullName evidence="1">Aspartyl/glutamyl-tRNA(Asn/Gln) amidotransferase subunit C</fullName>
        <shortName evidence="1">Asp/Glu-ADT subunit C</shortName>
        <ecNumber evidence="1">6.3.5.-</ecNumber>
    </recommendedName>
</protein>
<evidence type="ECO:0000256" key="1">
    <source>
        <dbReference type="HAMAP-Rule" id="MF_00122"/>
    </source>
</evidence>
<dbReference type="GO" id="GO:0006412">
    <property type="term" value="P:translation"/>
    <property type="evidence" value="ECO:0007669"/>
    <property type="project" value="UniProtKB-UniRule"/>
</dbReference>
<name>E4RRE0_LEAB4</name>
<dbReference type="GO" id="GO:0005524">
    <property type="term" value="F:ATP binding"/>
    <property type="evidence" value="ECO:0007669"/>
    <property type="project" value="UniProtKB-KW"/>
</dbReference>
<keyword evidence="1" id="KW-0436">Ligase</keyword>
<comment type="function">
    <text evidence="1">Allows the formation of correctly charged Asn-tRNA(Asn) or Gln-tRNA(Gln) through the transamidation of misacylated Asp-tRNA(Asn) or Glu-tRNA(Gln) in organisms which lack either or both of asparaginyl-tRNA or glutaminyl-tRNA synthetases. The reaction takes place in the presence of glutamine and ATP through an activated phospho-Asp-tRNA(Asn) or phospho-Glu-tRNA(Gln).</text>
</comment>
<dbReference type="Gene3D" id="1.10.20.60">
    <property type="entry name" value="Glu-tRNAGln amidotransferase C subunit, N-terminal domain"/>
    <property type="match status" value="1"/>
</dbReference>
<dbReference type="SUPFAM" id="SSF141000">
    <property type="entry name" value="Glu-tRNAGln amidotransferase C subunit"/>
    <property type="match status" value="1"/>
</dbReference>
<dbReference type="AlphaFoldDB" id="E4RRE0"/>
<dbReference type="InterPro" id="IPR003837">
    <property type="entry name" value="GatC"/>
</dbReference>
<dbReference type="RefSeq" id="WP_013409505.1">
    <property type="nucleotide sequence ID" value="NC_014655.1"/>
</dbReference>
<evidence type="ECO:0000313" key="3">
    <source>
        <dbReference type="Proteomes" id="UP000007435"/>
    </source>
</evidence>
<proteinExistence type="inferred from homology"/>
<comment type="catalytic activity">
    <reaction evidence="1">
        <text>L-glutamyl-tRNA(Gln) + L-glutamine + ATP + H2O = L-glutaminyl-tRNA(Gln) + L-glutamate + ADP + phosphate + H(+)</text>
        <dbReference type="Rhea" id="RHEA:17521"/>
        <dbReference type="Rhea" id="RHEA-COMP:9681"/>
        <dbReference type="Rhea" id="RHEA-COMP:9684"/>
        <dbReference type="ChEBI" id="CHEBI:15377"/>
        <dbReference type="ChEBI" id="CHEBI:15378"/>
        <dbReference type="ChEBI" id="CHEBI:29985"/>
        <dbReference type="ChEBI" id="CHEBI:30616"/>
        <dbReference type="ChEBI" id="CHEBI:43474"/>
        <dbReference type="ChEBI" id="CHEBI:58359"/>
        <dbReference type="ChEBI" id="CHEBI:78520"/>
        <dbReference type="ChEBI" id="CHEBI:78521"/>
        <dbReference type="ChEBI" id="CHEBI:456216"/>
    </reaction>
</comment>
<keyword evidence="1" id="KW-0648">Protein biosynthesis</keyword>
<keyword evidence="1" id="KW-0067">ATP-binding</keyword>
<dbReference type="GO" id="GO:0050567">
    <property type="term" value="F:glutaminyl-tRNA synthase (glutamine-hydrolyzing) activity"/>
    <property type="evidence" value="ECO:0007669"/>
    <property type="project" value="UniProtKB-UniRule"/>
</dbReference>
<dbReference type="STRING" id="649349.Lbys_2811"/>
<dbReference type="PANTHER" id="PTHR15004">
    <property type="entry name" value="GLUTAMYL-TRNA(GLN) AMIDOTRANSFERASE SUBUNIT C, MITOCHONDRIAL"/>
    <property type="match status" value="1"/>
</dbReference>
<dbReference type="GO" id="GO:0050566">
    <property type="term" value="F:asparaginyl-tRNA synthase (glutamine-hydrolyzing) activity"/>
    <property type="evidence" value="ECO:0007669"/>
    <property type="project" value="RHEA"/>
</dbReference>
<dbReference type="eggNOG" id="COG0721">
    <property type="taxonomic scope" value="Bacteria"/>
</dbReference>
<sequence length="94" mass="10632">MPIDKETIKKIANLARLELSPEEELQLAQDADQILNWIQQLEEVDTSGVIPMTHIHANVNDFRSDIAHNGLSREEGLKNAPSHDGEYFKVNKVL</sequence>
<dbReference type="EMBL" id="CP002305">
    <property type="protein sequence ID" value="ADQ18473.1"/>
    <property type="molecule type" value="Genomic_DNA"/>
</dbReference>
<keyword evidence="3" id="KW-1185">Reference proteome</keyword>
<dbReference type="HAMAP" id="MF_00122">
    <property type="entry name" value="GatC"/>
    <property type="match status" value="1"/>
</dbReference>
<dbReference type="Pfam" id="PF02686">
    <property type="entry name" value="GatC"/>
    <property type="match status" value="1"/>
</dbReference>
<reference evidence="2 3" key="2">
    <citation type="journal article" date="2011" name="Stand. Genomic Sci.">
        <title>Complete genome sequence of Leadbetterella byssophila type strain (4M15).</title>
        <authorList>
            <person name="Abt B."/>
            <person name="Teshima H."/>
            <person name="Lucas S."/>
            <person name="Lapidus A."/>
            <person name="Del Rio T.G."/>
            <person name="Nolan M."/>
            <person name="Tice H."/>
            <person name="Cheng J.F."/>
            <person name="Pitluck S."/>
            <person name="Liolios K."/>
            <person name="Pagani I."/>
            <person name="Ivanova N."/>
            <person name="Mavromatis K."/>
            <person name="Pati A."/>
            <person name="Tapia R."/>
            <person name="Han C."/>
            <person name="Goodwin L."/>
            <person name="Chen A."/>
            <person name="Palaniappan K."/>
            <person name="Land M."/>
            <person name="Hauser L."/>
            <person name="Chang Y.J."/>
            <person name="Jeffries C.D."/>
            <person name="Rohde M."/>
            <person name="Goker M."/>
            <person name="Tindall B.J."/>
            <person name="Detter J.C."/>
            <person name="Woyke T."/>
            <person name="Bristow J."/>
            <person name="Eisen J.A."/>
            <person name="Markowitz V."/>
            <person name="Hugenholtz P."/>
            <person name="Klenk H.P."/>
            <person name="Kyrpides N.C."/>
        </authorList>
    </citation>
    <scope>NUCLEOTIDE SEQUENCE [LARGE SCALE GENOMIC DNA]</scope>
    <source>
        <strain evidence="3">DSM 17132 / JCM 16389 / KACC 11308 / NBRC 106382 / 4M15</strain>
    </source>
</reference>
<dbReference type="EC" id="6.3.5.-" evidence="1"/>
<dbReference type="GO" id="GO:0006450">
    <property type="term" value="P:regulation of translational fidelity"/>
    <property type="evidence" value="ECO:0007669"/>
    <property type="project" value="InterPro"/>
</dbReference>
<organism evidence="2 3">
    <name type="scientific">Leadbetterella byssophila (strain DSM 17132 / JCM 16389 / KACC 11308 / NBRC 106382 / 4M15)</name>
    <dbReference type="NCBI Taxonomy" id="649349"/>
    <lineage>
        <taxon>Bacteria</taxon>
        <taxon>Pseudomonadati</taxon>
        <taxon>Bacteroidota</taxon>
        <taxon>Cytophagia</taxon>
        <taxon>Cytophagales</taxon>
        <taxon>Leadbetterellaceae</taxon>
        <taxon>Leadbetterella</taxon>
    </lineage>
</organism>
<dbReference type="Proteomes" id="UP000007435">
    <property type="component" value="Chromosome"/>
</dbReference>
<dbReference type="NCBIfam" id="TIGR00135">
    <property type="entry name" value="gatC"/>
    <property type="match status" value="1"/>
</dbReference>
<evidence type="ECO:0000313" key="2">
    <source>
        <dbReference type="EMBL" id="ADQ18473.1"/>
    </source>
</evidence>
<reference key="1">
    <citation type="submission" date="2010-11" db="EMBL/GenBank/DDBJ databases">
        <title>The complete genome of Leadbetterella byssophila DSM 17132.</title>
        <authorList>
            <consortium name="US DOE Joint Genome Institute (JGI-PGF)"/>
            <person name="Lucas S."/>
            <person name="Copeland A."/>
            <person name="Lapidus A."/>
            <person name="Glavina del Rio T."/>
            <person name="Dalin E."/>
            <person name="Tice H."/>
            <person name="Bruce D."/>
            <person name="Goodwin L."/>
            <person name="Pitluck S."/>
            <person name="Kyrpides N."/>
            <person name="Mavromatis K."/>
            <person name="Ivanova N."/>
            <person name="Teshima H."/>
            <person name="Brettin T."/>
            <person name="Detter J.C."/>
            <person name="Han C."/>
            <person name="Tapia R."/>
            <person name="Land M."/>
            <person name="Hauser L."/>
            <person name="Markowitz V."/>
            <person name="Cheng J.-F."/>
            <person name="Hugenholtz P."/>
            <person name="Woyke T."/>
            <person name="Wu D."/>
            <person name="Tindall B."/>
            <person name="Pomrenke H.G."/>
            <person name="Brambilla E."/>
            <person name="Klenk H.-P."/>
            <person name="Eisen J.A."/>
        </authorList>
    </citation>
    <scope>NUCLEOTIDE SEQUENCE [LARGE SCALE GENOMIC DNA]</scope>
    <source>
        <strain>DSM 17132</strain>
    </source>
</reference>
<gene>
    <name evidence="1" type="primary">gatC</name>
    <name evidence="2" type="ordered locus">Lbys_2811</name>
</gene>
<keyword evidence="1" id="KW-0547">Nucleotide-binding</keyword>
<dbReference type="KEGG" id="lby:Lbys_2811"/>